<reference evidence="1" key="1">
    <citation type="submission" date="2019-03" db="EMBL/GenBank/DDBJ databases">
        <title>Largest Complete Mitochondrial Genome of a Gymnosperm, Sitka Spruce (Picea sitchensis), Indicates Complex Physical Structure.</title>
        <authorList>
            <person name="Jackman S.D."/>
            <person name="Coombe L."/>
            <person name="Warren R."/>
            <person name="Kirk H."/>
            <person name="Trinh E."/>
            <person name="McLeod T."/>
            <person name="Pleasance S."/>
            <person name="Pandoh P."/>
            <person name="Zhao Y."/>
            <person name="Coope R."/>
            <person name="Bousquet J."/>
            <person name="Bohlmann J.C."/>
            <person name="Jones S.J.M."/>
            <person name="Birol I."/>
        </authorList>
    </citation>
    <scope>NUCLEOTIDE SEQUENCE</scope>
    <source>
        <strain evidence="1">Q903</strain>
    </source>
</reference>
<protein>
    <submittedName>
        <fullName evidence="1">Uncharacterized protein</fullName>
    </submittedName>
</protein>
<evidence type="ECO:0000313" key="1">
    <source>
        <dbReference type="EMBL" id="QHR92607.1"/>
    </source>
</evidence>
<keyword evidence="1" id="KW-0496">Mitochondrion</keyword>
<geneLocation type="mitochondrion" evidence="1"/>
<accession>A0A6B9XT00</accession>
<dbReference type="AlphaFoldDB" id="A0A6B9XT00"/>
<proteinExistence type="predicted"/>
<name>A0A6B9XT00_PICSI</name>
<gene>
    <name evidence="1" type="primary">orf06709</name>
    <name evidence="1" type="ORF">Q903MT_gene6654</name>
</gene>
<dbReference type="EMBL" id="MK697705">
    <property type="protein sequence ID" value="QHR92607.1"/>
    <property type="molecule type" value="Genomic_DNA"/>
</dbReference>
<organism evidence="1">
    <name type="scientific">Picea sitchensis</name>
    <name type="common">Sitka spruce</name>
    <name type="synonym">Pinus sitchensis</name>
    <dbReference type="NCBI Taxonomy" id="3332"/>
    <lineage>
        <taxon>Eukaryota</taxon>
        <taxon>Viridiplantae</taxon>
        <taxon>Streptophyta</taxon>
        <taxon>Embryophyta</taxon>
        <taxon>Tracheophyta</taxon>
        <taxon>Spermatophyta</taxon>
        <taxon>Pinopsida</taxon>
        <taxon>Pinidae</taxon>
        <taxon>Conifers I</taxon>
        <taxon>Pinales</taxon>
        <taxon>Pinaceae</taxon>
        <taxon>Picea</taxon>
    </lineage>
</organism>
<sequence length="80" mass="8920">MLVAPPSGLLASSTLHLPVPRLIEERLRTQTLSLYSLLMPTPYAISYAWCSAYLACAPTQPFLGRKHKYTASDRNRTQNA</sequence>